<keyword evidence="2" id="KW-1185">Reference proteome</keyword>
<sequence>MLCTDLRLQLSVWEDDSRGDHAVVVLEDSRHLTLGTDAGEDVSSFVADLLGEGMSLVADVLNPSLPELSGWFVRGNGAQLTICPPEPPSLAVRATAVPERWRAIADRSSQVLLFAGVELGLSRESAEFDQLTRAARSGCLVGGVVAFARRD</sequence>
<dbReference type="EMBL" id="BOPO01000053">
    <property type="protein sequence ID" value="GIL27783.1"/>
    <property type="molecule type" value="Genomic_DNA"/>
</dbReference>
<dbReference type="AlphaFoldDB" id="A0A8J4AFQ9"/>
<reference evidence="2" key="1">
    <citation type="journal article" date="2021" name="Int. J. Syst. Evol. Microbiol.">
        <title>Actinocatenispora comari sp. nov., an endophytic actinomycete isolated from aerial parts of Comarum salesowianum.</title>
        <authorList>
            <person name="Oyunbileg N."/>
            <person name="Iizaka Y."/>
            <person name="Hamada M."/>
            <person name="Davaapurev B.O."/>
            <person name="Fukumoto A."/>
            <person name="Tsetseg B."/>
            <person name="Kato F."/>
            <person name="Tamura T."/>
            <person name="Batkhuu J."/>
            <person name="Anzai Y."/>
        </authorList>
    </citation>
    <scope>NUCLEOTIDE SEQUENCE [LARGE SCALE GENOMIC DNA]</scope>
    <source>
        <strain evidence="2">NUM-2625</strain>
    </source>
</reference>
<evidence type="ECO:0000313" key="2">
    <source>
        <dbReference type="Proteomes" id="UP000614996"/>
    </source>
</evidence>
<dbReference type="Proteomes" id="UP000614996">
    <property type="component" value="Unassembled WGS sequence"/>
</dbReference>
<dbReference type="RefSeq" id="WP_207125517.1">
    <property type="nucleotide sequence ID" value="NZ_BOPO01000053.1"/>
</dbReference>
<accession>A0A8J4AFQ9</accession>
<gene>
    <name evidence="1" type="ORF">NUM_30370</name>
</gene>
<name>A0A8J4AFQ9_9ACTN</name>
<comment type="caution">
    <text evidence="1">The sequence shown here is derived from an EMBL/GenBank/DDBJ whole genome shotgun (WGS) entry which is preliminary data.</text>
</comment>
<proteinExistence type="predicted"/>
<organism evidence="1 2">
    <name type="scientific">Actinocatenispora comari</name>
    <dbReference type="NCBI Taxonomy" id="2807577"/>
    <lineage>
        <taxon>Bacteria</taxon>
        <taxon>Bacillati</taxon>
        <taxon>Actinomycetota</taxon>
        <taxon>Actinomycetes</taxon>
        <taxon>Micromonosporales</taxon>
        <taxon>Micromonosporaceae</taxon>
        <taxon>Actinocatenispora</taxon>
    </lineage>
</organism>
<evidence type="ECO:0000313" key="1">
    <source>
        <dbReference type="EMBL" id="GIL27783.1"/>
    </source>
</evidence>
<protein>
    <submittedName>
        <fullName evidence="1">Uncharacterized protein</fullName>
    </submittedName>
</protein>